<dbReference type="AlphaFoldDB" id="A0A8K0SQM6"/>
<keyword evidence="3" id="KW-1185">Reference proteome</keyword>
<evidence type="ECO:0000313" key="3">
    <source>
        <dbReference type="Proteomes" id="UP000813444"/>
    </source>
</evidence>
<name>A0A8K0SQM6_9HYPO</name>
<accession>A0A8K0SQM6</accession>
<reference evidence="2" key="1">
    <citation type="journal article" date="2021" name="Nat. Commun.">
        <title>Genetic determinants of endophytism in the Arabidopsis root mycobiome.</title>
        <authorList>
            <person name="Mesny F."/>
            <person name="Miyauchi S."/>
            <person name="Thiergart T."/>
            <person name="Pickel B."/>
            <person name="Atanasova L."/>
            <person name="Karlsson M."/>
            <person name="Huettel B."/>
            <person name="Barry K.W."/>
            <person name="Haridas S."/>
            <person name="Chen C."/>
            <person name="Bauer D."/>
            <person name="Andreopoulos W."/>
            <person name="Pangilinan J."/>
            <person name="LaButti K."/>
            <person name="Riley R."/>
            <person name="Lipzen A."/>
            <person name="Clum A."/>
            <person name="Drula E."/>
            <person name="Henrissat B."/>
            <person name="Kohler A."/>
            <person name="Grigoriev I.V."/>
            <person name="Martin F.M."/>
            <person name="Hacquard S."/>
        </authorList>
    </citation>
    <scope>NUCLEOTIDE SEQUENCE</scope>
    <source>
        <strain evidence="2">MPI-CAGE-CH-0235</strain>
    </source>
</reference>
<gene>
    <name evidence="2" type="ORF">B0I35DRAFT_408254</name>
</gene>
<comment type="caution">
    <text evidence="2">The sequence shown here is derived from an EMBL/GenBank/DDBJ whole genome shotgun (WGS) entry which is preliminary data.</text>
</comment>
<dbReference type="EMBL" id="JAGPNK010000005">
    <property type="protein sequence ID" value="KAH7321282.1"/>
    <property type="molecule type" value="Genomic_DNA"/>
</dbReference>
<feature type="region of interest" description="Disordered" evidence="1">
    <location>
        <begin position="1"/>
        <end position="35"/>
    </location>
</feature>
<evidence type="ECO:0000313" key="2">
    <source>
        <dbReference type="EMBL" id="KAH7321282.1"/>
    </source>
</evidence>
<protein>
    <submittedName>
        <fullName evidence="2">Uncharacterized protein</fullName>
    </submittedName>
</protein>
<proteinExistence type="predicted"/>
<sequence length="168" mass="19028">MEGEYEQLALPRSSDAATNVGPQHSAAPIAPAEAAADERAVADQCRAYSSVAQTKYEEFEFTEWKLWNAMQELRDTHKELKEQLESSRSSDSINSVSAHSLWVRRYEACWDDIIRDWCTQITAIKTIHQMGAEILKDFSVIQAKGDNTANRADTSVCGECRKRKRQDE</sequence>
<dbReference type="Proteomes" id="UP000813444">
    <property type="component" value="Unassembled WGS sequence"/>
</dbReference>
<organism evidence="2 3">
    <name type="scientific">Stachybotrys elegans</name>
    <dbReference type="NCBI Taxonomy" id="80388"/>
    <lineage>
        <taxon>Eukaryota</taxon>
        <taxon>Fungi</taxon>
        <taxon>Dikarya</taxon>
        <taxon>Ascomycota</taxon>
        <taxon>Pezizomycotina</taxon>
        <taxon>Sordariomycetes</taxon>
        <taxon>Hypocreomycetidae</taxon>
        <taxon>Hypocreales</taxon>
        <taxon>Stachybotryaceae</taxon>
        <taxon>Stachybotrys</taxon>
    </lineage>
</organism>
<evidence type="ECO:0000256" key="1">
    <source>
        <dbReference type="SAM" id="MobiDB-lite"/>
    </source>
</evidence>